<feature type="transmembrane region" description="Helical" evidence="6">
    <location>
        <begin position="83"/>
        <end position="104"/>
    </location>
</feature>
<feature type="domain" description="EamA" evidence="7">
    <location>
        <begin position="17"/>
        <end position="151"/>
    </location>
</feature>
<dbReference type="PANTHER" id="PTHR32322:SF2">
    <property type="entry name" value="EAMA DOMAIN-CONTAINING PROTEIN"/>
    <property type="match status" value="1"/>
</dbReference>
<comment type="caution">
    <text evidence="8">The sequence shown here is derived from an EMBL/GenBank/DDBJ whole genome shotgun (WGS) entry which is preliminary data.</text>
</comment>
<evidence type="ECO:0000256" key="3">
    <source>
        <dbReference type="ARBA" id="ARBA00022692"/>
    </source>
</evidence>
<keyword evidence="4 6" id="KW-1133">Transmembrane helix</keyword>
<dbReference type="Proteomes" id="UP000482155">
    <property type="component" value="Unassembled WGS sequence"/>
</dbReference>
<protein>
    <submittedName>
        <fullName evidence="8">DMT family transporter</fullName>
    </submittedName>
</protein>
<dbReference type="InterPro" id="IPR037185">
    <property type="entry name" value="EmrE-like"/>
</dbReference>
<keyword evidence="5 6" id="KW-0472">Membrane</keyword>
<keyword evidence="9" id="KW-1185">Reference proteome</keyword>
<dbReference type="EMBL" id="JAAIVB010000074">
    <property type="protein sequence ID" value="NEX63670.1"/>
    <property type="molecule type" value="Genomic_DNA"/>
</dbReference>
<feature type="transmembrane region" description="Helical" evidence="6">
    <location>
        <begin position="172"/>
        <end position="193"/>
    </location>
</feature>
<feature type="transmembrane region" description="Helical" evidence="6">
    <location>
        <begin position="110"/>
        <end position="131"/>
    </location>
</feature>
<gene>
    <name evidence="8" type="ORF">G3574_21545</name>
</gene>
<evidence type="ECO:0000256" key="2">
    <source>
        <dbReference type="ARBA" id="ARBA00007362"/>
    </source>
</evidence>
<name>A0A6B3SRW5_9BURK</name>
<dbReference type="SUPFAM" id="SSF103481">
    <property type="entry name" value="Multidrug resistance efflux transporter EmrE"/>
    <property type="match status" value="2"/>
</dbReference>
<feature type="transmembrane region" description="Helical" evidence="6">
    <location>
        <begin position="138"/>
        <end position="156"/>
    </location>
</feature>
<comment type="similarity">
    <text evidence="2">Belongs to the EamA transporter family.</text>
</comment>
<accession>A0A6B3SRW5</accession>
<evidence type="ECO:0000256" key="1">
    <source>
        <dbReference type="ARBA" id="ARBA00004141"/>
    </source>
</evidence>
<feature type="transmembrane region" description="Helical" evidence="6">
    <location>
        <begin position="51"/>
        <end position="71"/>
    </location>
</feature>
<feature type="transmembrane region" description="Helical" evidence="6">
    <location>
        <begin position="200"/>
        <end position="221"/>
    </location>
</feature>
<evidence type="ECO:0000256" key="5">
    <source>
        <dbReference type="ARBA" id="ARBA00023136"/>
    </source>
</evidence>
<proteinExistence type="inferred from homology"/>
<dbReference type="GO" id="GO:0016020">
    <property type="term" value="C:membrane"/>
    <property type="evidence" value="ECO:0007669"/>
    <property type="project" value="UniProtKB-SubCell"/>
</dbReference>
<reference evidence="8 9" key="1">
    <citation type="submission" date="2020-02" db="EMBL/GenBank/DDBJ databases">
        <authorList>
            <person name="Kim M.K."/>
        </authorList>
    </citation>
    <scope>NUCLEOTIDE SEQUENCE [LARGE SCALE GENOMIC DNA]</scope>
    <source>
        <strain evidence="8 9">17J57-3</strain>
    </source>
</reference>
<feature type="domain" description="EamA" evidence="7">
    <location>
        <begin position="170"/>
        <end position="300"/>
    </location>
</feature>
<dbReference type="InterPro" id="IPR050638">
    <property type="entry name" value="AA-Vitamin_Transporters"/>
</dbReference>
<feature type="transmembrane region" description="Helical" evidence="6">
    <location>
        <begin position="20"/>
        <end position="39"/>
    </location>
</feature>
<evidence type="ECO:0000256" key="6">
    <source>
        <dbReference type="SAM" id="Phobius"/>
    </source>
</evidence>
<evidence type="ECO:0000313" key="8">
    <source>
        <dbReference type="EMBL" id="NEX63670.1"/>
    </source>
</evidence>
<evidence type="ECO:0000256" key="4">
    <source>
        <dbReference type="ARBA" id="ARBA00022989"/>
    </source>
</evidence>
<dbReference type="Pfam" id="PF00892">
    <property type="entry name" value="EamA"/>
    <property type="match status" value="2"/>
</dbReference>
<keyword evidence="3 6" id="KW-0812">Transmembrane</keyword>
<dbReference type="PANTHER" id="PTHR32322">
    <property type="entry name" value="INNER MEMBRANE TRANSPORTER"/>
    <property type="match status" value="1"/>
</dbReference>
<dbReference type="AlphaFoldDB" id="A0A6B3SRW5"/>
<evidence type="ECO:0000313" key="9">
    <source>
        <dbReference type="Proteomes" id="UP000482155"/>
    </source>
</evidence>
<organism evidence="8 9">
    <name type="scientific">Noviherbaspirillum galbum</name>
    <dbReference type="NCBI Taxonomy" id="2709383"/>
    <lineage>
        <taxon>Bacteria</taxon>
        <taxon>Pseudomonadati</taxon>
        <taxon>Pseudomonadota</taxon>
        <taxon>Betaproteobacteria</taxon>
        <taxon>Burkholderiales</taxon>
        <taxon>Oxalobacteraceae</taxon>
        <taxon>Noviherbaspirillum</taxon>
    </lineage>
</organism>
<evidence type="ECO:0000259" key="7">
    <source>
        <dbReference type="Pfam" id="PF00892"/>
    </source>
</evidence>
<dbReference type="RefSeq" id="WP_163967609.1">
    <property type="nucleotide sequence ID" value="NZ_JAAIVB010000074.1"/>
</dbReference>
<comment type="subcellular location">
    <subcellularLocation>
        <location evidence="1">Membrane</location>
        <topology evidence="1">Multi-pass membrane protein</topology>
    </subcellularLocation>
</comment>
<sequence>MADLFLRRFNRLSPQTKGLWLGLIAMMMFGLTLPVTRLTMGTGTTTQLSPWFVTFGRAVVAAFLSIGFLWWKRAPWPKRPHWRMLVFAALGNVLGYPLLLAFALRTVTASHAAVITALLPLVTAVCAVWMLRQRASNSFWACAAAGTALVVVYSLLRSYQAGQAFHLERADLVLVIAVLAASIGYVHGALVTPELGAVQVICWINIISLPLTLPGSIMSWPQTAVSAVTWIGFAYLGLFSMWLSLVIWYRALAIGGTVRTSQVQLLQPFFAMLFSIPLLSEQLDTLTVGFGAAVVVTVYLGKRLGASSR</sequence>
<feature type="transmembrane region" description="Helical" evidence="6">
    <location>
        <begin position="227"/>
        <end position="249"/>
    </location>
</feature>
<dbReference type="InterPro" id="IPR000620">
    <property type="entry name" value="EamA_dom"/>
</dbReference>